<evidence type="ECO:0000313" key="2">
    <source>
        <dbReference type="EMBL" id="KAK8144765.1"/>
    </source>
</evidence>
<sequence>MVVLTVIAGENYTQGASQLSKLQQNQHVENAGTSFMGRLVPSTLLTAKEWLRIVQEVGFVVQSVDHHEFENSLDPLSGPFPLPGVKRGPFLLRESAWKPFAGRLTCHDLDYVLEAVKGNKEVLDIGSGHGELPPSIAKKVGEAYAIEPNSDGNGLLVKKSSETQVRVYNEIAENLPCEDNKFDAAVAVFILDYVDNLERFLREMA</sequence>
<gene>
    <name evidence="2" type="ORF">G3M48_005366</name>
</gene>
<dbReference type="InterPro" id="IPR013216">
    <property type="entry name" value="Methyltransf_11"/>
</dbReference>
<protein>
    <recommendedName>
        <fullName evidence="1">Methyltransferase type 11 domain-containing protein</fullName>
    </recommendedName>
</protein>
<evidence type="ECO:0000259" key="1">
    <source>
        <dbReference type="Pfam" id="PF08241"/>
    </source>
</evidence>
<accession>A0AAW0RRW0</accession>
<proteinExistence type="predicted"/>
<dbReference type="AlphaFoldDB" id="A0AAW0RRW0"/>
<dbReference type="SUPFAM" id="SSF53335">
    <property type="entry name" value="S-adenosyl-L-methionine-dependent methyltransferases"/>
    <property type="match status" value="1"/>
</dbReference>
<dbReference type="Gene3D" id="3.40.50.150">
    <property type="entry name" value="Vaccinia Virus protein VP39"/>
    <property type="match status" value="1"/>
</dbReference>
<keyword evidence="3" id="KW-1185">Reference proteome</keyword>
<feature type="domain" description="Methyltransferase type 11" evidence="1">
    <location>
        <begin position="123"/>
        <end position="205"/>
    </location>
</feature>
<name>A0AAW0RRW0_9HYPO</name>
<organism evidence="2 3">
    <name type="scientific">Beauveria asiatica</name>
    <dbReference type="NCBI Taxonomy" id="1069075"/>
    <lineage>
        <taxon>Eukaryota</taxon>
        <taxon>Fungi</taxon>
        <taxon>Dikarya</taxon>
        <taxon>Ascomycota</taxon>
        <taxon>Pezizomycotina</taxon>
        <taxon>Sordariomycetes</taxon>
        <taxon>Hypocreomycetidae</taxon>
        <taxon>Hypocreales</taxon>
        <taxon>Cordycipitaceae</taxon>
        <taxon>Beauveria</taxon>
    </lineage>
</organism>
<dbReference type="InterPro" id="IPR029063">
    <property type="entry name" value="SAM-dependent_MTases_sf"/>
</dbReference>
<comment type="caution">
    <text evidence="2">The sequence shown here is derived from an EMBL/GenBank/DDBJ whole genome shotgun (WGS) entry which is preliminary data.</text>
</comment>
<dbReference type="Proteomes" id="UP001397290">
    <property type="component" value="Unassembled WGS sequence"/>
</dbReference>
<dbReference type="Pfam" id="PF08241">
    <property type="entry name" value="Methyltransf_11"/>
    <property type="match status" value="1"/>
</dbReference>
<evidence type="ECO:0000313" key="3">
    <source>
        <dbReference type="Proteomes" id="UP001397290"/>
    </source>
</evidence>
<dbReference type="GO" id="GO:0008757">
    <property type="term" value="F:S-adenosylmethionine-dependent methyltransferase activity"/>
    <property type="evidence" value="ECO:0007669"/>
    <property type="project" value="InterPro"/>
</dbReference>
<dbReference type="EMBL" id="JAAHCF010000355">
    <property type="protein sequence ID" value="KAK8144765.1"/>
    <property type="molecule type" value="Genomic_DNA"/>
</dbReference>
<dbReference type="CDD" id="cd02440">
    <property type="entry name" value="AdoMet_MTases"/>
    <property type="match status" value="1"/>
</dbReference>
<reference evidence="2 3" key="1">
    <citation type="submission" date="2020-02" db="EMBL/GenBank/DDBJ databases">
        <title>Comparative genomics of the hypocrealean fungal genus Beauvera.</title>
        <authorList>
            <person name="Showalter D.N."/>
            <person name="Bushley K.E."/>
            <person name="Rehner S.A."/>
        </authorList>
    </citation>
    <scope>NUCLEOTIDE SEQUENCE [LARGE SCALE GENOMIC DNA]</scope>
    <source>
        <strain evidence="2 3">ARSEF4384</strain>
    </source>
</reference>